<evidence type="ECO:0000256" key="1">
    <source>
        <dbReference type="SAM" id="MobiDB-lite"/>
    </source>
</evidence>
<name>A0AA39ZT48_9PEZI</name>
<feature type="region of interest" description="Disordered" evidence="1">
    <location>
        <begin position="184"/>
        <end position="207"/>
    </location>
</feature>
<reference evidence="2" key="1">
    <citation type="submission" date="2023-06" db="EMBL/GenBank/DDBJ databases">
        <title>Genome-scale phylogeny and comparative genomics of the fungal order Sordariales.</title>
        <authorList>
            <consortium name="Lawrence Berkeley National Laboratory"/>
            <person name="Hensen N."/>
            <person name="Bonometti L."/>
            <person name="Westerberg I."/>
            <person name="Brannstrom I.O."/>
            <person name="Guillou S."/>
            <person name="Cros-Aarteil S."/>
            <person name="Calhoun S."/>
            <person name="Haridas S."/>
            <person name="Kuo A."/>
            <person name="Mondo S."/>
            <person name="Pangilinan J."/>
            <person name="Riley R."/>
            <person name="LaButti K."/>
            <person name="Andreopoulos B."/>
            <person name="Lipzen A."/>
            <person name="Chen C."/>
            <person name="Yanf M."/>
            <person name="Daum C."/>
            <person name="Ng V."/>
            <person name="Clum A."/>
            <person name="Steindorff A."/>
            <person name="Ohm R."/>
            <person name="Martin F."/>
            <person name="Silar P."/>
            <person name="Natvig D."/>
            <person name="Lalanne C."/>
            <person name="Gautier V."/>
            <person name="Ament-velasquez S.L."/>
            <person name="Kruys A."/>
            <person name="Hutchinson M.I."/>
            <person name="Powell A.J."/>
            <person name="Barry K."/>
            <person name="Miller A.N."/>
            <person name="Grigoriev I.V."/>
            <person name="Debuchy R."/>
            <person name="Gladieux P."/>
            <person name="Thoren M.H."/>
            <person name="Johannesson H."/>
        </authorList>
    </citation>
    <scope>NUCLEOTIDE SEQUENCE</scope>
    <source>
        <strain evidence="2">SMH2392-1A</strain>
    </source>
</reference>
<evidence type="ECO:0000313" key="3">
    <source>
        <dbReference type="Proteomes" id="UP001172101"/>
    </source>
</evidence>
<keyword evidence="3" id="KW-1185">Reference proteome</keyword>
<dbReference type="EMBL" id="JAUIRO010000008">
    <property type="protein sequence ID" value="KAK0703157.1"/>
    <property type="molecule type" value="Genomic_DNA"/>
</dbReference>
<sequence length="516" mass="57443">MAPRTDKKRIPTLARQPQTAPETNEPVSKVKTLRALGAELQQQIAEFQIKAPETNEPQQFAEFQIKDEVDDNEEVKNDDQRDVDDTYDLVDLVKAKQENNQEFISRLKKRLNSINDAVNDLFGQVGDINHVPGKAAQLGDDITSLRGQLRVAMDEIESRKAQLRAAKDFVTEKKKLDDIEHEKQAHLEKEQEQEELEGQEQQEQLEQLEASNSDGYAGNSDGYAAGKFLPSLENSEVTLETVPVTQLANSSESRALRIKTDNSTRNSDGHAAGHRPATHLLNSSESRALRIKTDNSSNALLLIRAGNIQYHLKPSSASTIPSQAFFFTGNHQHIITRRHIQAFFGCHSTISSLLRLAQYHLKPSLASNLTNQNIISCQHTTTPAKMDADVTSFMYAHIHPVLRLNRDLAPFGVFVAVTDMQGVERMGAIYHEQLEAAGHRMSVLALPDVDGPARVALFCRCLPDLILALDVLVLHADGVDIIFADVESALFALRRRRPAFVVAYWAPTSVASMFFA</sequence>
<feature type="compositionally biased region" description="Polar residues" evidence="1">
    <location>
        <begin position="15"/>
        <end position="26"/>
    </location>
</feature>
<feature type="region of interest" description="Disordered" evidence="1">
    <location>
        <begin position="1"/>
        <end position="27"/>
    </location>
</feature>
<feature type="compositionally biased region" description="Acidic residues" evidence="1">
    <location>
        <begin position="191"/>
        <end position="200"/>
    </location>
</feature>
<organism evidence="2 3">
    <name type="scientific">Lasiosphaeria miniovina</name>
    <dbReference type="NCBI Taxonomy" id="1954250"/>
    <lineage>
        <taxon>Eukaryota</taxon>
        <taxon>Fungi</taxon>
        <taxon>Dikarya</taxon>
        <taxon>Ascomycota</taxon>
        <taxon>Pezizomycotina</taxon>
        <taxon>Sordariomycetes</taxon>
        <taxon>Sordariomycetidae</taxon>
        <taxon>Sordariales</taxon>
        <taxon>Lasiosphaeriaceae</taxon>
        <taxon>Lasiosphaeria</taxon>
    </lineage>
</organism>
<feature type="region of interest" description="Disordered" evidence="1">
    <location>
        <begin position="261"/>
        <end position="280"/>
    </location>
</feature>
<gene>
    <name evidence="2" type="ORF">B0T26DRAFT_806863</name>
</gene>
<dbReference type="AlphaFoldDB" id="A0AA39ZT48"/>
<accession>A0AA39ZT48</accession>
<protein>
    <submittedName>
        <fullName evidence="2">Uncharacterized protein</fullName>
    </submittedName>
</protein>
<dbReference type="RefSeq" id="XP_060290016.1">
    <property type="nucleotide sequence ID" value="XM_060447205.1"/>
</dbReference>
<dbReference type="GeneID" id="85330475"/>
<comment type="caution">
    <text evidence="2">The sequence shown here is derived from an EMBL/GenBank/DDBJ whole genome shotgun (WGS) entry which is preliminary data.</text>
</comment>
<dbReference type="Proteomes" id="UP001172101">
    <property type="component" value="Unassembled WGS sequence"/>
</dbReference>
<proteinExistence type="predicted"/>
<evidence type="ECO:0000313" key="2">
    <source>
        <dbReference type="EMBL" id="KAK0703157.1"/>
    </source>
</evidence>